<keyword evidence="5 8" id="KW-0812">Transmembrane</keyword>
<evidence type="ECO:0000256" key="6">
    <source>
        <dbReference type="ARBA" id="ARBA00022989"/>
    </source>
</evidence>
<dbReference type="PANTHER" id="PTHR21461">
    <property type="entry name" value="GLYCOSYLTRANSFERASE FAMILY 92 PROTEIN"/>
    <property type="match status" value="1"/>
</dbReference>
<evidence type="ECO:0000256" key="4">
    <source>
        <dbReference type="ARBA" id="ARBA00022679"/>
    </source>
</evidence>
<gene>
    <name evidence="9" type="ORF">DNTS_031838</name>
</gene>
<keyword evidence="4 8" id="KW-0808">Transferase</keyword>
<evidence type="ECO:0000313" key="10">
    <source>
        <dbReference type="Proteomes" id="UP000316079"/>
    </source>
</evidence>
<evidence type="ECO:0000313" key="9">
    <source>
        <dbReference type="EMBL" id="TRY89265.1"/>
    </source>
</evidence>
<dbReference type="AlphaFoldDB" id="A0A553QH75"/>
<dbReference type="EMBL" id="SRMA01025991">
    <property type="protein sequence ID" value="TRY89265.1"/>
    <property type="molecule type" value="Genomic_DNA"/>
</dbReference>
<protein>
    <recommendedName>
        <fullName evidence="8">Glycosyltransferase family 92 protein</fullName>
        <ecNumber evidence="8">2.4.1.-</ecNumber>
    </recommendedName>
</protein>
<feature type="transmembrane region" description="Helical" evidence="8">
    <location>
        <begin position="21"/>
        <end position="44"/>
    </location>
</feature>
<evidence type="ECO:0000256" key="5">
    <source>
        <dbReference type="ARBA" id="ARBA00022692"/>
    </source>
</evidence>
<sequence>MTKKCGLLKNDSEAALLNNRICVLKVFYIIGISSVFACIIFIYYQDNLKVENAIWESGSYFSSHPKSTHLLPFKTQNDFHAPSTDLSSEACGLPVKDDTVIKLNNQHTYVIGSYMEHRYIEKEIKTIAIVLRSEEVNYVCVMCCQGENVTSQAEYVIHRDHFEFDYGTATISCPIESSCLNPTHVALTTSDLSSTIDSFQPIRNREPPSVFPVNFTICISTMYDYKDVLNLVESMEMFRILGAQKVAIYRTNCNPDVQKILDYYVKQNFVDIIPWTISDHIEVSSGWRKAESQGQLHYYGQIPALNDCVYRYMYQSRYLALQDMDEVILPFADKTWTSLLPKLEEFYGDSVGFEFENNIFPFKQRACREYDISKWKHVKGTNILNYIHRLPNVPNEFNNYKIIVNPRLVVKPTVHGILEGIYDDSLTVRVHPNVARMYHWKPFGFPSDTQLILDDHLWDYANDLVPAVSRVLQECGFFDR</sequence>
<keyword evidence="7 8" id="KW-0472">Membrane</keyword>
<keyword evidence="3 8" id="KW-0328">Glycosyltransferase</keyword>
<comment type="subcellular location">
    <subcellularLocation>
        <location evidence="1">Membrane</location>
        <topology evidence="1">Single-pass membrane protein</topology>
    </subcellularLocation>
</comment>
<keyword evidence="6 8" id="KW-1133">Transmembrane helix</keyword>
<comment type="similarity">
    <text evidence="2 8">Belongs to the glycosyltransferase 92 family.</text>
</comment>
<accession>A0A553QH75</accession>
<comment type="caution">
    <text evidence="9">The sequence shown here is derived from an EMBL/GenBank/DDBJ whole genome shotgun (WGS) entry which is preliminary data.</text>
</comment>
<reference evidence="9 10" key="1">
    <citation type="journal article" date="2019" name="Sci. Data">
        <title>Hybrid genome assembly and annotation of Danionella translucida.</title>
        <authorList>
            <person name="Kadobianskyi M."/>
            <person name="Schulze L."/>
            <person name="Schuelke M."/>
            <person name="Judkewitz B."/>
        </authorList>
    </citation>
    <scope>NUCLEOTIDE SEQUENCE [LARGE SCALE GENOMIC DNA]</scope>
    <source>
        <strain evidence="9 10">Bolton</strain>
    </source>
</reference>
<dbReference type="GO" id="GO:0016757">
    <property type="term" value="F:glycosyltransferase activity"/>
    <property type="evidence" value="ECO:0007669"/>
    <property type="project" value="UniProtKB-UniRule"/>
</dbReference>
<dbReference type="GO" id="GO:0005737">
    <property type="term" value="C:cytoplasm"/>
    <property type="evidence" value="ECO:0007669"/>
    <property type="project" value="TreeGrafter"/>
</dbReference>
<evidence type="ECO:0000256" key="2">
    <source>
        <dbReference type="ARBA" id="ARBA00007647"/>
    </source>
</evidence>
<dbReference type="GO" id="GO:0016020">
    <property type="term" value="C:membrane"/>
    <property type="evidence" value="ECO:0007669"/>
    <property type="project" value="UniProtKB-SubCell"/>
</dbReference>
<dbReference type="EC" id="2.4.1.-" evidence="8"/>
<evidence type="ECO:0000256" key="1">
    <source>
        <dbReference type="ARBA" id="ARBA00004167"/>
    </source>
</evidence>
<organism evidence="9 10">
    <name type="scientific">Danionella cerebrum</name>
    <dbReference type="NCBI Taxonomy" id="2873325"/>
    <lineage>
        <taxon>Eukaryota</taxon>
        <taxon>Metazoa</taxon>
        <taxon>Chordata</taxon>
        <taxon>Craniata</taxon>
        <taxon>Vertebrata</taxon>
        <taxon>Euteleostomi</taxon>
        <taxon>Actinopterygii</taxon>
        <taxon>Neopterygii</taxon>
        <taxon>Teleostei</taxon>
        <taxon>Ostariophysi</taxon>
        <taxon>Cypriniformes</taxon>
        <taxon>Danionidae</taxon>
        <taxon>Danioninae</taxon>
        <taxon>Danionella</taxon>
    </lineage>
</organism>
<keyword evidence="10" id="KW-1185">Reference proteome</keyword>
<dbReference type="PANTHER" id="PTHR21461:SF52">
    <property type="entry name" value="GLYCOSYLTRANSFERASE FAMILY 92 PROTEIN"/>
    <property type="match status" value="1"/>
</dbReference>
<dbReference type="InterPro" id="IPR008166">
    <property type="entry name" value="Glyco_transf_92"/>
</dbReference>
<name>A0A553QH75_9TELE</name>
<dbReference type="OrthoDB" id="2526284at2759"/>
<evidence type="ECO:0000256" key="7">
    <source>
        <dbReference type="ARBA" id="ARBA00023136"/>
    </source>
</evidence>
<evidence type="ECO:0000256" key="8">
    <source>
        <dbReference type="RuleBase" id="RU366017"/>
    </source>
</evidence>
<dbReference type="Proteomes" id="UP000316079">
    <property type="component" value="Unassembled WGS sequence"/>
</dbReference>
<dbReference type="Pfam" id="PF01697">
    <property type="entry name" value="Glyco_transf_92"/>
    <property type="match status" value="1"/>
</dbReference>
<proteinExistence type="inferred from homology"/>
<evidence type="ECO:0000256" key="3">
    <source>
        <dbReference type="ARBA" id="ARBA00022676"/>
    </source>
</evidence>